<dbReference type="VEuPathDB" id="VectorBase:PPAPM1_011430"/>
<evidence type="ECO:0000256" key="4">
    <source>
        <dbReference type="ARBA" id="ARBA00023134"/>
    </source>
</evidence>
<dbReference type="InterPro" id="IPR027417">
    <property type="entry name" value="P-loop_NTPase"/>
</dbReference>
<evidence type="ECO:0000256" key="2">
    <source>
        <dbReference type="ARBA" id="ARBA00019149"/>
    </source>
</evidence>
<evidence type="ECO:0000259" key="6">
    <source>
        <dbReference type="Pfam" id="PF01926"/>
    </source>
</evidence>
<evidence type="ECO:0000256" key="3">
    <source>
        <dbReference type="ARBA" id="ARBA00022741"/>
    </source>
</evidence>
<dbReference type="InterPro" id="IPR005662">
    <property type="entry name" value="GTPase_Era-like"/>
</dbReference>
<dbReference type="PANTHER" id="PTHR42698:SF1">
    <property type="entry name" value="GTPASE ERA, MITOCHONDRIAL"/>
    <property type="match status" value="1"/>
</dbReference>
<evidence type="ECO:0000256" key="5">
    <source>
        <dbReference type="ARBA" id="ARBA00030975"/>
    </source>
</evidence>
<dbReference type="GO" id="GO:0005525">
    <property type="term" value="F:GTP binding"/>
    <property type="evidence" value="ECO:0007669"/>
    <property type="project" value="UniProtKB-KW"/>
</dbReference>
<dbReference type="Pfam" id="PF01926">
    <property type="entry name" value="MMR_HSR1"/>
    <property type="match status" value="1"/>
</dbReference>
<evidence type="ECO:0000313" key="7">
    <source>
        <dbReference type="EnsemblMetazoa" id="PPAI001759-PA"/>
    </source>
</evidence>
<keyword evidence="4" id="KW-0342">GTP-binding</keyword>
<dbReference type="InterPro" id="IPR030388">
    <property type="entry name" value="G_ERA_dom"/>
</dbReference>
<dbReference type="Gene3D" id="3.40.50.300">
    <property type="entry name" value="P-loop containing nucleotide triphosphate hydrolases"/>
    <property type="match status" value="1"/>
</dbReference>
<dbReference type="VEuPathDB" id="VectorBase:PPAI001759"/>
<comment type="similarity">
    <text evidence="1">Belongs to the TRAFAC class TrmE-Era-EngA-EngB-Septin-like GTPase superfamily. Era GTPase family.</text>
</comment>
<dbReference type="PANTHER" id="PTHR42698">
    <property type="entry name" value="GTPASE ERA"/>
    <property type="match status" value="1"/>
</dbReference>
<sequence>MLRGLSMRSLFSLKGWKNAQSVLIQRKLSEAARVPEEEPNAQKLIKVAIIGVPNSGKSTFINKIINHRICPTSSKVHTTRTASRAITVQKGAQMIFYDTPGLVTMREIKKHNLETSFTSAYRHSIQHSNIIGVIHDVSNHWTRGELHPTVLATLEAYNKLPSFLVLNKIDMLRSKRLLLELVDKLTMNSIEGIVRKGAKEPEVERGKPVGWRNFSSVFMVSAMTGNGLPEVVNFLQTKAKISNWEFNEGTHTDQSNETIIQETVRARLLDFLPQEIPYSLESELEYFSNIRGTLYASVQVTCPNSRIEKLVCGEADGKLKQITERVSSDLVETFRMPISITISTTSRKKE</sequence>
<organism evidence="7 8">
    <name type="scientific">Phlebotomus papatasi</name>
    <name type="common">Sandfly</name>
    <dbReference type="NCBI Taxonomy" id="29031"/>
    <lineage>
        <taxon>Eukaryota</taxon>
        <taxon>Metazoa</taxon>
        <taxon>Ecdysozoa</taxon>
        <taxon>Arthropoda</taxon>
        <taxon>Hexapoda</taxon>
        <taxon>Insecta</taxon>
        <taxon>Pterygota</taxon>
        <taxon>Neoptera</taxon>
        <taxon>Endopterygota</taxon>
        <taxon>Diptera</taxon>
        <taxon>Nematocera</taxon>
        <taxon>Psychodoidea</taxon>
        <taxon>Psychodidae</taxon>
        <taxon>Phlebotomus</taxon>
        <taxon>Phlebotomus</taxon>
    </lineage>
</organism>
<dbReference type="SUPFAM" id="SSF52540">
    <property type="entry name" value="P-loop containing nucleoside triphosphate hydrolases"/>
    <property type="match status" value="1"/>
</dbReference>
<dbReference type="GO" id="GO:0043024">
    <property type="term" value="F:ribosomal small subunit binding"/>
    <property type="evidence" value="ECO:0007669"/>
    <property type="project" value="TreeGrafter"/>
</dbReference>
<dbReference type="InterPro" id="IPR006073">
    <property type="entry name" value="GTP-bd"/>
</dbReference>
<dbReference type="EnsemblMetazoa" id="PPAI001759-RA">
    <property type="protein sequence ID" value="PPAI001759-PA"/>
    <property type="gene ID" value="PPAI001759"/>
</dbReference>
<dbReference type="InterPro" id="IPR015946">
    <property type="entry name" value="KH_dom-like_a/b"/>
</dbReference>
<protein>
    <recommendedName>
        <fullName evidence="2">GTPase Era, mitochondrial</fullName>
    </recommendedName>
    <alternativeName>
        <fullName evidence="5">ERA-like protein 1</fullName>
    </alternativeName>
</protein>
<dbReference type="AlphaFoldDB" id="A0A1B0D336"/>
<reference evidence="7" key="1">
    <citation type="submission" date="2022-08" db="UniProtKB">
        <authorList>
            <consortium name="EnsemblMetazoa"/>
        </authorList>
    </citation>
    <scope>IDENTIFICATION</scope>
    <source>
        <strain evidence="7">Israel</strain>
    </source>
</reference>
<dbReference type="FunFam" id="3.40.50.300:FF:002220">
    <property type="entry name" value="GTPase Era, mitochondrial"/>
    <property type="match status" value="1"/>
</dbReference>
<proteinExistence type="inferred from homology"/>
<evidence type="ECO:0000256" key="1">
    <source>
        <dbReference type="ARBA" id="ARBA00007921"/>
    </source>
</evidence>
<dbReference type="CDD" id="cd04163">
    <property type="entry name" value="Era"/>
    <property type="match status" value="1"/>
</dbReference>
<keyword evidence="8" id="KW-1185">Reference proteome</keyword>
<dbReference type="GO" id="GO:0000028">
    <property type="term" value="P:ribosomal small subunit assembly"/>
    <property type="evidence" value="ECO:0007669"/>
    <property type="project" value="TreeGrafter"/>
</dbReference>
<dbReference type="NCBIfam" id="TIGR00231">
    <property type="entry name" value="small_GTP"/>
    <property type="match status" value="1"/>
</dbReference>
<dbReference type="EMBL" id="AJVK01023227">
    <property type="status" value="NOT_ANNOTATED_CDS"/>
    <property type="molecule type" value="Genomic_DNA"/>
</dbReference>
<feature type="domain" description="G" evidence="6">
    <location>
        <begin position="46"/>
        <end position="168"/>
    </location>
</feature>
<dbReference type="GO" id="GO:0019843">
    <property type="term" value="F:rRNA binding"/>
    <property type="evidence" value="ECO:0007669"/>
    <property type="project" value="TreeGrafter"/>
</dbReference>
<dbReference type="Proteomes" id="UP000092462">
    <property type="component" value="Unassembled WGS sequence"/>
</dbReference>
<evidence type="ECO:0000313" key="8">
    <source>
        <dbReference type="Proteomes" id="UP000092462"/>
    </source>
</evidence>
<keyword evidence="3" id="KW-0547">Nucleotide-binding</keyword>
<dbReference type="Gene3D" id="3.30.300.20">
    <property type="match status" value="1"/>
</dbReference>
<name>A0A1B0D336_PHLPP</name>
<accession>A0A1B0D336</accession>
<dbReference type="GO" id="GO:0005759">
    <property type="term" value="C:mitochondrial matrix"/>
    <property type="evidence" value="ECO:0007669"/>
    <property type="project" value="TreeGrafter"/>
</dbReference>
<dbReference type="InterPro" id="IPR005225">
    <property type="entry name" value="Small_GTP-bd"/>
</dbReference>